<evidence type="ECO:0008006" key="4">
    <source>
        <dbReference type="Google" id="ProtNLM"/>
    </source>
</evidence>
<protein>
    <recommendedName>
        <fullName evidence="4">YlqD protein</fullName>
    </recommendedName>
</protein>
<organism evidence="2 3">
    <name type="scientific">Cytobacillus dafuensis</name>
    <name type="common">Bacillus dafuensis</name>
    <dbReference type="NCBI Taxonomy" id="1742359"/>
    <lineage>
        <taxon>Bacteria</taxon>
        <taxon>Bacillati</taxon>
        <taxon>Bacillota</taxon>
        <taxon>Bacilli</taxon>
        <taxon>Bacillales</taxon>
        <taxon>Bacillaceae</taxon>
        <taxon>Cytobacillus</taxon>
    </lineage>
</organism>
<dbReference type="STRING" id="1742359.GCA_001439625_00393"/>
<reference evidence="3" key="1">
    <citation type="submission" date="2019-08" db="EMBL/GenBank/DDBJ databases">
        <authorList>
            <person name="Zheng X."/>
        </authorList>
    </citation>
    <scope>NUCLEOTIDE SEQUENCE [LARGE SCALE GENOMIC DNA]</scope>
    <source>
        <strain evidence="3">FJAT-25496</strain>
    </source>
</reference>
<dbReference type="InterPro" id="IPR021297">
    <property type="entry name" value="YlqD"/>
</dbReference>
<dbReference type="EMBL" id="CP042593">
    <property type="protein sequence ID" value="QED47519.1"/>
    <property type="molecule type" value="Genomic_DNA"/>
</dbReference>
<dbReference type="Pfam" id="PF11068">
    <property type="entry name" value="YlqD"/>
    <property type="match status" value="1"/>
</dbReference>
<feature type="coiled-coil region" evidence="1">
    <location>
        <begin position="15"/>
        <end position="49"/>
    </location>
</feature>
<name>A0A5B8Z794_CYTDA</name>
<dbReference type="Proteomes" id="UP000321555">
    <property type="component" value="Chromosome"/>
</dbReference>
<dbReference type="Gene3D" id="6.10.140.1110">
    <property type="match status" value="1"/>
</dbReference>
<proteinExistence type="predicted"/>
<keyword evidence="3" id="KW-1185">Reference proteome</keyword>
<gene>
    <name evidence="2" type="ORF">FSZ17_09765</name>
</gene>
<evidence type="ECO:0000313" key="2">
    <source>
        <dbReference type="EMBL" id="QED47519.1"/>
    </source>
</evidence>
<dbReference type="RefSeq" id="WP_057769811.1">
    <property type="nucleotide sequence ID" value="NZ_CP042593.1"/>
</dbReference>
<evidence type="ECO:0000256" key="1">
    <source>
        <dbReference type="SAM" id="Coils"/>
    </source>
</evidence>
<keyword evidence="1" id="KW-0175">Coiled coil</keyword>
<dbReference type="KEGG" id="bda:FSZ17_09765"/>
<sequence>MKILQSVVVKQVLTENSKSELLDKYRSNKQQLQKECDQLRFELKKLEKTKKFQQISLNKHYEKEIQIRQEKIKLIDFQIEQLHMLPIGSELKEKEVKAIIEIEEGDRWEDVQSGRTIIIQDGIVKEIR</sequence>
<evidence type="ECO:0000313" key="3">
    <source>
        <dbReference type="Proteomes" id="UP000321555"/>
    </source>
</evidence>
<accession>A0A5B8Z794</accession>
<dbReference type="OrthoDB" id="2375961at2"/>
<dbReference type="AlphaFoldDB" id="A0A5B8Z794"/>